<keyword evidence="6" id="KW-0812">Transmembrane</keyword>
<evidence type="ECO:0000313" key="9">
    <source>
        <dbReference type="Proteomes" id="UP000633943"/>
    </source>
</evidence>
<dbReference type="PANTHER" id="PTHR10434">
    <property type="entry name" value="1-ACYL-SN-GLYCEROL-3-PHOSPHATE ACYLTRANSFERASE"/>
    <property type="match status" value="1"/>
</dbReference>
<evidence type="ECO:0000256" key="4">
    <source>
        <dbReference type="ARBA" id="ARBA00023098"/>
    </source>
</evidence>
<name>A0ABX1NSZ3_9RHOO</name>
<gene>
    <name evidence="8" type="ORF">GPA24_06140</name>
</gene>
<evidence type="ECO:0000256" key="3">
    <source>
        <dbReference type="ARBA" id="ARBA00022679"/>
    </source>
</evidence>
<keyword evidence="3" id="KW-0808">Transferase</keyword>
<keyword evidence="4" id="KW-0443">Lipid metabolism</keyword>
<comment type="pathway">
    <text evidence="1">Lipid metabolism.</text>
</comment>
<sequence>MRLSAPPKVVTLVQYWRLGHLALHLLLGGTATLLAFPLLPPGCRARLRQLWSRRLLATLGIRLEGNVEGPPRGSLIVANHVSWVDIFAINALAPAAFISKAEVRNWPLVGWLAARNDTVFLRRGSAGHARVINAEIAELMAAGNCVAVFPEGTTTDGSHILHFHSALLQPAIAAGRPIVPVAIRYEDARGAPSTVAAYAGETSLWQCIRAIAGARGLTLRLSPCTPLTGAAADRKQLARQARSVIADALFDRQGHRLRHAA</sequence>
<dbReference type="Pfam" id="PF01553">
    <property type="entry name" value="Acyltransferase"/>
    <property type="match status" value="1"/>
</dbReference>
<comment type="caution">
    <text evidence="8">The sequence shown here is derived from an EMBL/GenBank/DDBJ whole genome shotgun (WGS) entry which is preliminary data.</text>
</comment>
<dbReference type="EMBL" id="WTVP01000011">
    <property type="protein sequence ID" value="NMG15130.1"/>
    <property type="molecule type" value="Genomic_DNA"/>
</dbReference>
<evidence type="ECO:0000313" key="8">
    <source>
        <dbReference type="EMBL" id="NMG15130.1"/>
    </source>
</evidence>
<dbReference type="InterPro" id="IPR002123">
    <property type="entry name" value="Plipid/glycerol_acylTrfase"/>
</dbReference>
<keyword evidence="9" id="KW-1185">Reference proteome</keyword>
<keyword evidence="6" id="KW-0472">Membrane</keyword>
<keyword evidence="5 8" id="KW-0012">Acyltransferase</keyword>
<protein>
    <submittedName>
        <fullName evidence="8">1-acyl-sn-glycerol-3-phosphate acyltransferase</fullName>
    </submittedName>
</protein>
<feature type="domain" description="Phospholipid/glycerol acyltransferase" evidence="7">
    <location>
        <begin position="74"/>
        <end position="186"/>
    </location>
</feature>
<evidence type="ECO:0000256" key="1">
    <source>
        <dbReference type="ARBA" id="ARBA00005189"/>
    </source>
</evidence>
<dbReference type="CDD" id="cd07989">
    <property type="entry name" value="LPLAT_AGPAT-like"/>
    <property type="match status" value="1"/>
</dbReference>
<evidence type="ECO:0000256" key="2">
    <source>
        <dbReference type="ARBA" id="ARBA00022516"/>
    </source>
</evidence>
<dbReference type="SUPFAM" id="SSF69593">
    <property type="entry name" value="Glycerol-3-phosphate (1)-acyltransferase"/>
    <property type="match status" value="1"/>
</dbReference>
<dbReference type="GO" id="GO:0016746">
    <property type="term" value="F:acyltransferase activity"/>
    <property type="evidence" value="ECO:0007669"/>
    <property type="project" value="UniProtKB-KW"/>
</dbReference>
<keyword evidence="6" id="KW-1133">Transmembrane helix</keyword>
<organism evidence="8 9">
    <name type="scientific">Aromatoleum bremense</name>
    <dbReference type="NCBI Taxonomy" id="76115"/>
    <lineage>
        <taxon>Bacteria</taxon>
        <taxon>Pseudomonadati</taxon>
        <taxon>Pseudomonadota</taxon>
        <taxon>Betaproteobacteria</taxon>
        <taxon>Rhodocyclales</taxon>
        <taxon>Rhodocyclaceae</taxon>
        <taxon>Aromatoleum</taxon>
    </lineage>
</organism>
<evidence type="ECO:0000256" key="5">
    <source>
        <dbReference type="ARBA" id="ARBA00023315"/>
    </source>
</evidence>
<dbReference type="SMART" id="SM00563">
    <property type="entry name" value="PlsC"/>
    <property type="match status" value="1"/>
</dbReference>
<evidence type="ECO:0000259" key="7">
    <source>
        <dbReference type="SMART" id="SM00563"/>
    </source>
</evidence>
<evidence type="ECO:0000256" key="6">
    <source>
        <dbReference type="SAM" id="Phobius"/>
    </source>
</evidence>
<accession>A0ABX1NSZ3</accession>
<proteinExistence type="predicted"/>
<dbReference type="Proteomes" id="UP000633943">
    <property type="component" value="Unassembled WGS sequence"/>
</dbReference>
<keyword evidence="2" id="KW-0444">Lipid biosynthesis</keyword>
<feature type="transmembrane region" description="Helical" evidence="6">
    <location>
        <begin position="20"/>
        <end position="39"/>
    </location>
</feature>
<reference evidence="8 9" key="1">
    <citation type="submission" date="2019-12" db="EMBL/GenBank/DDBJ databases">
        <title>Comparative genomics gives insights into the taxonomy of the Azoarcus-Aromatoleum group and reveals separate origins of nif in the plant-associated Azoarcus and non-plant-associated Aromatoleum sub-groups.</title>
        <authorList>
            <person name="Lafos M."/>
            <person name="Maluk M."/>
            <person name="Batista M."/>
            <person name="Junghare M."/>
            <person name="Carmona M."/>
            <person name="Faoro H."/>
            <person name="Cruz L.M."/>
            <person name="Battistoni F."/>
            <person name="De Souza E."/>
            <person name="Pedrosa F."/>
            <person name="Chen W.-M."/>
            <person name="Poole P.S."/>
            <person name="Dixon R.A."/>
            <person name="James E.K."/>
        </authorList>
    </citation>
    <scope>NUCLEOTIDE SEQUENCE [LARGE SCALE GENOMIC DNA]</scope>
    <source>
        <strain evidence="8 9">PbN1</strain>
    </source>
</reference>
<dbReference type="PANTHER" id="PTHR10434:SF64">
    <property type="entry name" value="1-ACYL-SN-GLYCEROL-3-PHOSPHATE ACYLTRANSFERASE-RELATED"/>
    <property type="match status" value="1"/>
</dbReference>